<organism evidence="1 2">
    <name type="scientific">Mammaliicoccus vitulinus</name>
    <dbReference type="NCBI Taxonomy" id="71237"/>
    <lineage>
        <taxon>Bacteria</taxon>
        <taxon>Bacillati</taxon>
        <taxon>Bacillota</taxon>
        <taxon>Bacilli</taxon>
        <taxon>Bacillales</taxon>
        <taxon>Staphylococcaceae</taxon>
        <taxon>Mammaliicoccus</taxon>
    </lineage>
</organism>
<evidence type="ECO:0000313" key="1">
    <source>
        <dbReference type="EMBL" id="PTI29378.1"/>
    </source>
</evidence>
<dbReference type="EMBL" id="PZFK01000015">
    <property type="protein sequence ID" value="PTI29378.1"/>
    <property type="molecule type" value="Genomic_DNA"/>
</dbReference>
<protein>
    <submittedName>
        <fullName evidence="1">Uncharacterized protein</fullName>
    </submittedName>
</protein>
<dbReference type="Proteomes" id="UP000241209">
    <property type="component" value="Unassembled WGS sequence"/>
</dbReference>
<name>A0A2T4PSS4_9STAP</name>
<comment type="caution">
    <text evidence="1">The sequence shown here is derived from an EMBL/GenBank/DDBJ whole genome shotgun (WGS) entry which is preliminary data.</text>
</comment>
<reference evidence="1 2" key="1">
    <citation type="journal article" date="2016" name="Front. Microbiol.">
        <title>Comprehensive Phylogenetic Analysis of Bovine Non-aureus Staphylococci Species Based on Whole-Genome Sequencing.</title>
        <authorList>
            <person name="Naushad S."/>
            <person name="Barkema H.W."/>
            <person name="Luby C."/>
            <person name="Condas L.A."/>
            <person name="Nobrega D.B."/>
            <person name="Carson D.A."/>
            <person name="De Buck J."/>
        </authorList>
    </citation>
    <scope>NUCLEOTIDE SEQUENCE [LARGE SCALE GENOMIC DNA]</scope>
    <source>
        <strain evidence="1 2">SNUC 2204</strain>
    </source>
</reference>
<sequence length="66" mass="7654">MKRSFYIFDFYDFESACLPRGMVRACSLSLILFPQASALYKIVRTNLSEIKVTMSQNPLFSICPFF</sequence>
<proteinExistence type="predicted"/>
<dbReference type="AlphaFoldDB" id="A0A2T4PSS4"/>
<evidence type="ECO:0000313" key="2">
    <source>
        <dbReference type="Proteomes" id="UP000241209"/>
    </source>
</evidence>
<gene>
    <name evidence="1" type="ORF">BU072_08460</name>
</gene>
<accession>A0A2T4PSS4</accession>